<dbReference type="Proteomes" id="UP001338125">
    <property type="component" value="Unassembled WGS sequence"/>
</dbReference>
<evidence type="ECO:0000259" key="2">
    <source>
        <dbReference type="PROSITE" id="PS50181"/>
    </source>
</evidence>
<evidence type="ECO:0000313" key="3">
    <source>
        <dbReference type="EMBL" id="KAK5992037.1"/>
    </source>
</evidence>
<gene>
    <name evidence="3" type="ORF">PT974_05433</name>
</gene>
<dbReference type="InterPro" id="IPR001810">
    <property type="entry name" value="F-box_dom"/>
</dbReference>
<feature type="compositionally biased region" description="Basic and acidic residues" evidence="1">
    <location>
        <begin position="52"/>
        <end position="62"/>
    </location>
</feature>
<accession>A0ABR0SIN9</accession>
<keyword evidence="4" id="KW-1185">Reference proteome</keyword>
<dbReference type="EMBL" id="JAVFKD010000012">
    <property type="protein sequence ID" value="KAK5992037.1"/>
    <property type="molecule type" value="Genomic_DNA"/>
</dbReference>
<feature type="compositionally biased region" description="Basic and acidic residues" evidence="1">
    <location>
        <begin position="91"/>
        <end position="106"/>
    </location>
</feature>
<organism evidence="3 4">
    <name type="scientific">Cladobotryum mycophilum</name>
    <dbReference type="NCBI Taxonomy" id="491253"/>
    <lineage>
        <taxon>Eukaryota</taxon>
        <taxon>Fungi</taxon>
        <taxon>Dikarya</taxon>
        <taxon>Ascomycota</taxon>
        <taxon>Pezizomycotina</taxon>
        <taxon>Sordariomycetes</taxon>
        <taxon>Hypocreomycetidae</taxon>
        <taxon>Hypocreales</taxon>
        <taxon>Hypocreaceae</taxon>
        <taxon>Cladobotryum</taxon>
    </lineage>
</organism>
<dbReference type="PROSITE" id="PS50181">
    <property type="entry name" value="FBOX"/>
    <property type="match status" value="1"/>
</dbReference>
<evidence type="ECO:0000313" key="4">
    <source>
        <dbReference type="Proteomes" id="UP001338125"/>
    </source>
</evidence>
<comment type="caution">
    <text evidence="3">The sequence shown here is derived from an EMBL/GenBank/DDBJ whole genome shotgun (WGS) entry which is preliminary data.</text>
</comment>
<protein>
    <recommendedName>
        <fullName evidence="2">F-box domain-containing protein</fullName>
    </recommendedName>
</protein>
<feature type="domain" description="F-box" evidence="2">
    <location>
        <begin position="138"/>
        <end position="167"/>
    </location>
</feature>
<name>A0ABR0SIN9_9HYPO</name>
<evidence type="ECO:0000256" key="1">
    <source>
        <dbReference type="SAM" id="MobiDB-lite"/>
    </source>
</evidence>
<sequence length="251" mass="29087">MEEQETLPAALDDILCREWPDVGCLTLQQTYEQLHRLHAVAHIITPQAPKNGDGDASDRVSVDSDNEEEQCVRGNLDNEDPKTKNGKKRLGRGEKKPVPKTEPDPYHEARLETLECIKLRRDALWTRAMTLSREHIRPLHILNLPEEILQRIFLHFQAPDISSMSRIQWEEDHRPKRAKRRRRNVQNARLVCRLFNELASPHLSPYLKVQIDKALLNRFEAISQRPHLAKGVCGIWVGLQYRPREMATSLP</sequence>
<proteinExistence type="predicted"/>
<feature type="region of interest" description="Disordered" evidence="1">
    <location>
        <begin position="46"/>
        <end position="106"/>
    </location>
</feature>
<reference evidence="3 4" key="1">
    <citation type="submission" date="2024-01" db="EMBL/GenBank/DDBJ databases">
        <title>Complete genome of Cladobotryum mycophilum ATHUM6906.</title>
        <authorList>
            <person name="Christinaki A.C."/>
            <person name="Myridakis A.I."/>
            <person name="Kouvelis V.N."/>
        </authorList>
    </citation>
    <scope>NUCLEOTIDE SEQUENCE [LARGE SCALE GENOMIC DNA]</scope>
    <source>
        <strain evidence="3 4">ATHUM6906</strain>
    </source>
</reference>